<dbReference type="EMBL" id="CP035282">
    <property type="protein sequence ID" value="QAT62238.1"/>
    <property type="molecule type" value="Genomic_DNA"/>
</dbReference>
<evidence type="ECO:0000256" key="1">
    <source>
        <dbReference type="ARBA" id="ARBA00022679"/>
    </source>
</evidence>
<dbReference type="InterPro" id="IPR000182">
    <property type="entry name" value="GNAT_dom"/>
</dbReference>
<sequence>MEIKQIFENKKQYIDLLLLADEQESMIDKYLERGDMFVLCDDDLKAICVVTNEGKGIFEIKNIATVPKYQGQGYGKQLVNYLFEHYRSECSTMLVGTGDSPATIPFYQKCGFVISHRIKDFFIDNYDHPIFEGGKRLTDMVYLKKHLSNK</sequence>
<proteinExistence type="predicted"/>
<dbReference type="InterPro" id="IPR016181">
    <property type="entry name" value="Acyl_CoA_acyltransferase"/>
</dbReference>
<name>A0A410QEI0_9FIRM</name>
<dbReference type="PANTHER" id="PTHR43420:SF47">
    <property type="entry name" value="N-ACETYLTRANSFERASE DOMAIN-CONTAINING PROTEIN"/>
    <property type="match status" value="1"/>
</dbReference>
<evidence type="ECO:0000259" key="3">
    <source>
        <dbReference type="PROSITE" id="PS51186"/>
    </source>
</evidence>
<dbReference type="InterPro" id="IPR050680">
    <property type="entry name" value="YpeA/RimI_acetyltransf"/>
</dbReference>
<organism evidence="4 5">
    <name type="scientific">Acidilutibacter cellobiosedens</name>
    <dbReference type="NCBI Taxonomy" id="2507161"/>
    <lineage>
        <taxon>Bacteria</taxon>
        <taxon>Bacillati</taxon>
        <taxon>Bacillota</taxon>
        <taxon>Tissierellia</taxon>
        <taxon>Tissierellales</taxon>
        <taxon>Acidilutibacteraceae</taxon>
        <taxon>Acidilutibacter</taxon>
    </lineage>
</organism>
<evidence type="ECO:0000313" key="4">
    <source>
        <dbReference type="EMBL" id="QAT62238.1"/>
    </source>
</evidence>
<dbReference type="RefSeq" id="WP_128752770.1">
    <property type="nucleotide sequence ID" value="NZ_CP035282.1"/>
</dbReference>
<dbReference type="KEGG" id="spoa:EQM13_11870"/>
<keyword evidence="2" id="KW-0012">Acyltransferase</keyword>
<dbReference type="PANTHER" id="PTHR43420">
    <property type="entry name" value="ACETYLTRANSFERASE"/>
    <property type="match status" value="1"/>
</dbReference>
<feature type="domain" description="N-acetyltransferase" evidence="3">
    <location>
        <begin position="1"/>
        <end position="148"/>
    </location>
</feature>
<dbReference type="OrthoDB" id="9813917at2"/>
<dbReference type="AlphaFoldDB" id="A0A410QEI0"/>
<evidence type="ECO:0000313" key="5">
    <source>
        <dbReference type="Proteomes" id="UP000287969"/>
    </source>
</evidence>
<dbReference type="Proteomes" id="UP000287969">
    <property type="component" value="Chromosome"/>
</dbReference>
<dbReference type="CDD" id="cd04301">
    <property type="entry name" value="NAT_SF"/>
    <property type="match status" value="1"/>
</dbReference>
<dbReference type="PROSITE" id="PS51186">
    <property type="entry name" value="GNAT"/>
    <property type="match status" value="1"/>
</dbReference>
<dbReference type="GO" id="GO:0016747">
    <property type="term" value="F:acyltransferase activity, transferring groups other than amino-acyl groups"/>
    <property type="evidence" value="ECO:0007669"/>
    <property type="project" value="InterPro"/>
</dbReference>
<accession>A0A410QEI0</accession>
<dbReference type="Pfam" id="PF13508">
    <property type="entry name" value="Acetyltransf_7"/>
    <property type="match status" value="1"/>
</dbReference>
<protein>
    <submittedName>
        <fullName evidence="4">N-acetyltransferase</fullName>
    </submittedName>
</protein>
<keyword evidence="5" id="KW-1185">Reference proteome</keyword>
<gene>
    <name evidence="4" type="ORF">EQM13_11870</name>
</gene>
<keyword evidence="1 4" id="KW-0808">Transferase</keyword>
<reference evidence="5" key="1">
    <citation type="submission" date="2019-01" db="EMBL/GenBank/DDBJ databases">
        <title>Draft genomes of a novel of Sporanaerobacter strains.</title>
        <authorList>
            <person name="Ma S."/>
        </authorList>
    </citation>
    <scope>NUCLEOTIDE SEQUENCE [LARGE SCALE GENOMIC DNA]</scope>
    <source>
        <strain evidence="5">NJN-17</strain>
    </source>
</reference>
<evidence type="ECO:0000256" key="2">
    <source>
        <dbReference type="ARBA" id="ARBA00023315"/>
    </source>
</evidence>
<dbReference type="FunFam" id="3.40.630.30:FF:000165">
    <property type="entry name" value="IAA acetyltransferase"/>
    <property type="match status" value="1"/>
</dbReference>
<dbReference type="SUPFAM" id="SSF55729">
    <property type="entry name" value="Acyl-CoA N-acyltransferases (Nat)"/>
    <property type="match status" value="1"/>
</dbReference>
<dbReference type="Gene3D" id="3.40.630.30">
    <property type="match status" value="1"/>
</dbReference>